<dbReference type="PANTHER" id="PTHR30336">
    <property type="entry name" value="INNER MEMBRANE PROTEIN, PROBABLE PERMEASE"/>
    <property type="match status" value="1"/>
</dbReference>
<dbReference type="PANTHER" id="PTHR30336:SF20">
    <property type="entry name" value="DUF218 DOMAIN-CONTAINING PROTEIN"/>
    <property type="match status" value="1"/>
</dbReference>
<dbReference type="InterPro" id="IPR051599">
    <property type="entry name" value="Cell_Envelope_Assoc"/>
</dbReference>
<dbReference type="InterPro" id="IPR003848">
    <property type="entry name" value="DUF218"/>
</dbReference>
<dbReference type="Proteomes" id="UP000030145">
    <property type="component" value="Unassembled WGS sequence"/>
</dbReference>
<comment type="caution">
    <text evidence="3">The sequence shown here is derived from an EMBL/GenBank/DDBJ whole genome shotgun (WGS) entry which is preliminary data.</text>
</comment>
<organism evidence="3 4">
    <name type="scientific">Corynebacterium auriscanis</name>
    <dbReference type="NCBI Taxonomy" id="99807"/>
    <lineage>
        <taxon>Bacteria</taxon>
        <taxon>Bacillati</taxon>
        <taxon>Actinomycetota</taxon>
        <taxon>Actinomycetes</taxon>
        <taxon>Mycobacteriales</taxon>
        <taxon>Corynebacteriaceae</taxon>
        <taxon>Corynebacterium</taxon>
    </lineage>
</organism>
<keyword evidence="1" id="KW-1133">Transmembrane helix</keyword>
<dbReference type="InterPro" id="IPR014729">
    <property type="entry name" value="Rossmann-like_a/b/a_fold"/>
</dbReference>
<evidence type="ECO:0000259" key="2">
    <source>
        <dbReference type="Pfam" id="PF02698"/>
    </source>
</evidence>
<name>A0A0A2DMU5_9CORY</name>
<keyword evidence="4" id="KW-1185">Reference proteome</keyword>
<dbReference type="GO" id="GO:0005886">
    <property type="term" value="C:plasma membrane"/>
    <property type="evidence" value="ECO:0007669"/>
    <property type="project" value="TreeGrafter"/>
</dbReference>
<dbReference type="CDD" id="cd06259">
    <property type="entry name" value="YdcF-like"/>
    <property type="match status" value="1"/>
</dbReference>
<reference evidence="3 4" key="1">
    <citation type="submission" date="2014-10" db="EMBL/GenBank/DDBJ databases">
        <title>Whole Genome sequence of Corynebacterium auriscanis strain CIP 106629.</title>
        <authorList>
            <person name="Hassan S.S."/>
            <person name="Jamal S.B."/>
            <person name="Tiwari S."/>
            <person name="Oliveira L.D.C."/>
            <person name="Souza F."/>
            <person name="Mariano D.C."/>
            <person name="Almeida S."/>
            <person name="Dorella F."/>
            <person name="Pereira F."/>
            <person name="Carvalho A."/>
            <person name="Leal C.A."/>
            <person name="Soares S.D.C."/>
            <person name="Figueiredo H.C."/>
            <person name="Silva A."/>
            <person name="Azevedo V.A."/>
        </authorList>
    </citation>
    <scope>NUCLEOTIDE SEQUENCE [LARGE SCALE GENOMIC DNA]</scope>
    <source>
        <strain evidence="3 4">CIP 106629</strain>
    </source>
</reference>
<sequence>MAGYNSLGQGRGSAVGAFFGGIARSITYLIFGTLLAIALITGATAAHVWSFARADDRQQADVIFVLGAAQYDGKPSKWLAARLDHAAELYKEGTAPKIVTVGYKKDGDRFTEAEAGKNYLTTGYGVPESDVVALRTGVDTISSAEALHTEAQSRGWSTAVVVTDPGHSLRATTMVKDQGLDAWGSPTRSGPSVSSRAAQVNSILHETLGLMYYKTAQREDIKFPEVAVS</sequence>
<dbReference type="GeneID" id="300552445"/>
<protein>
    <submittedName>
        <fullName evidence="3">Membrane protein</fullName>
    </submittedName>
</protein>
<dbReference type="RefSeq" id="WP_035113313.1">
    <property type="nucleotide sequence ID" value="NZ_CP047046.1"/>
</dbReference>
<gene>
    <name evidence="3" type="ORF">MA47_02640</name>
</gene>
<keyword evidence="1" id="KW-0812">Transmembrane</keyword>
<dbReference type="AlphaFoldDB" id="A0A0A2DMU5"/>
<evidence type="ECO:0000313" key="3">
    <source>
        <dbReference type="EMBL" id="KGM19107.1"/>
    </source>
</evidence>
<accession>A0A0A2DMU5</accession>
<dbReference type="Gene3D" id="3.40.50.620">
    <property type="entry name" value="HUPs"/>
    <property type="match status" value="1"/>
</dbReference>
<evidence type="ECO:0000256" key="1">
    <source>
        <dbReference type="SAM" id="Phobius"/>
    </source>
</evidence>
<evidence type="ECO:0000313" key="4">
    <source>
        <dbReference type="Proteomes" id="UP000030145"/>
    </source>
</evidence>
<dbReference type="EMBL" id="JRVJ01000003">
    <property type="protein sequence ID" value="KGM19107.1"/>
    <property type="molecule type" value="Genomic_DNA"/>
</dbReference>
<feature type="transmembrane region" description="Helical" evidence="1">
    <location>
        <begin position="26"/>
        <end position="49"/>
    </location>
</feature>
<feature type="domain" description="DUF218" evidence="2">
    <location>
        <begin position="61"/>
        <end position="209"/>
    </location>
</feature>
<dbReference type="Pfam" id="PF02698">
    <property type="entry name" value="DUF218"/>
    <property type="match status" value="1"/>
</dbReference>
<proteinExistence type="predicted"/>
<keyword evidence="1" id="KW-0472">Membrane</keyword>